<evidence type="ECO:0000259" key="3">
    <source>
        <dbReference type="Pfam" id="PF01370"/>
    </source>
</evidence>
<dbReference type="PANTHER" id="PTHR10366">
    <property type="entry name" value="NAD DEPENDENT EPIMERASE/DEHYDRATASE"/>
    <property type="match status" value="1"/>
</dbReference>
<keyword evidence="5" id="KW-1185">Reference proteome</keyword>
<dbReference type="InterPro" id="IPR050425">
    <property type="entry name" value="NAD(P)_dehydrat-like"/>
</dbReference>
<dbReference type="EMBL" id="FJOG01000058">
    <property type="protein sequence ID" value="CZR68678.1"/>
    <property type="molecule type" value="Genomic_DNA"/>
</dbReference>
<sequence length="250" mass="27168">MDFGIVPDMTVPGAFNQAVKSNPPFTAVLHQASPFPFATVTKSEDFLLPAIEGTTNLLNAVKEFAPEVRRVIYTSSCAAVIDFEAPIATNPPKVYTDADWNPVTTEAETELRFRVHQSANDLGPMFHPAASVKEINEKMPPGGVHPYADVRDLAIAHVRAVTTLEAGGERIIVSSKSISSQEIADLLRGNFEELGERTPIGTPGEISLPDGAYSVSNEKAKRLLGLTFRSDEECFVPLGKQFLEIEKADK</sequence>
<dbReference type="OrthoDB" id="2735536at2759"/>
<dbReference type="PANTHER" id="PTHR10366:SF564">
    <property type="entry name" value="STEROL-4-ALPHA-CARBOXYLATE 3-DEHYDROGENASE, DECARBOXYLATING"/>
    <property type="match status" value="1"/>
</dbReference>
<dbReference type="AlphaFoldDB" id="A0A1L7XUH0"/>
<evidence type="ECO:0000313" key="5">
    <source>
        <dbReference type="Proteomes" id="UP000184330"/>
    </source>
</evidence>
<dbReference type="Gene3D" id="3.40.50.720">
    <property type="entry name" value="NAD(P)-binding Rossmann-like Domain"/>
    <property type="match status" value="2"/>
</dbReference>
<dbReference type="SUPFAM" id="SSF51735">
    <property type="entry name" value="NAD(P)-binding Rossmann-fold domains"/>
    <property type="match status" value="1"/>
</dbReference>
<dbReference type="InterPro" id="IPR036291">
    <property type="entry name" value="NAD(P)-bd_dom_sf"/>
</dbReference>
<comment type="similarity">
    <text evidence="2">Belongs to the NAD(P)-dependent epimerase/dehydratase family. Dihydroflavonol-4-reductase subfamily.</text>
</comment>
<dbReference type="Pfam" id="PF01370">
    <property type="entry name" value="Epimerase"/>
    <property type="match status" value="1"/>
</dbReference>
<evidence type="ECO:0000256" key="1">
    <source>
        <dbReference type="ARBA" id="ARBA00023002"/>
    </source>
</evidence>
<name>A0A1L7XUH0_9HELO</name>
<reference evidence="4 5" key="1">
    <citation type="submission" date="2016-03" db="EMBL/GenBank/DDBJ databases">
        <authorList>
            <person name="Ploux O."/>
        </authorList>
    </citation>
    <scope>NUCLEOTIDE SEQUENCE [LARGE SCALE GENOMIC DNA]</scope>
    <source>
        <strain evidence="4 5">UAMH 11012</strain>
    </source>
</reference>
<gene>
    <name evidence="4" type="ORF">PAC_18577</name>
</gene>
<evidence type="ECO:0000313" key="4">
    <source>
        <dbReference type="EMBL" id="CZR68678.1"/>
    </source>
</evidence>
<accession>A0A1L7XUH0</accession>
<dbReference type="InterPro" id="IPR001509">
    <property type="entry name" value="Epimerase_deHydtase"/>
</dbReference>
<keyword evidence="1" id="KW-0560">Oxidoreductase</keyword>
<organism evidence="4 5">
    <name type="scientific">Phialocephala subalpina</name>
    <dbReference type="NCBI Taxonomy" id="576137"/>
    <lineage>
        <taxon>Eukaryota</taxon>
        <taxon>Fungi</taxon>
        <taxon>Dikarya</taxon>
        <taxon>Ascomycota</taxon>
        <taxon>Pezizomycotina</taxon>
        <taxon>Leotiomycetes</taxon>
        <taxon>Helotiales</taxon>
        <taxon>Mollisiaceae</taxon>
        <taxon>Phialocephala</taxon>
        <taxon>Phialocephala fortinii species complex</taxon>
    </lineage>
</organism>
<evidence type="ECO:0000256" key="2">
    <source>
        <dbReference type="ARBA" id="ARBA00023445"/>
    </source>
</evidence>
<feature type="domain" description="NAD-dependent epimerase/dehydratase" evidence="3">
    <location>
        <begin position="8"/>
        <end position="80"/>
    </location>
</feature>
<proteinExistence type="inferred from homology"/>
<protein>
    <submittedName>
        <fullName evidence="4">Related to dihydroflavonol-4-reductase</fullName>
    </submittedName>
</protein>
<dbReference type="Proteomes" id="UP000184330">
    <property type="component" value="Unassembled WGS sequence"/>
</dbReference>
<dbReference type="STRING" id="576137.A0A1L7XUH0"/>
<dbReference type="GO" id="GO:0016616">
    <property type="term" value="F:oxidoreductase activity, acting on the CH-OH group of donors, NAD or NADP as acceptor"/>
    <property type="evidence" value="ECO:0007669"/>
    <property type="project" value="TreeGrafter"/>
</dbReference>